<dbReference type="RefSeq" id="WP_176067149.1">
    <property type="nucleotide sequence ID" value="NZ_JABWMJ010000002.1"/>
</dbReference>
<evidence type="ECO:0008006" key="3">
    <source>
        <dbReference type="Google" id="ProtNLM"/>
    </source>
</evidence>
<name>A0A7Y6TVW2_9BURK</name>
<evidence type="ECO:0000313" key="1">
    <source>
        <dbReference type="EMBL" id="NUZ05361.1"/>
    </source>
</evidence>
<dbReference type="EMBL" id="JABWMJ010000002">
    <property type="protein sequence ID" value="NUZ05361.1"/>
    <property type="molecule type" value="Genomic_DNA"/>
</dbReference>
<reference evidence="1 2" key="1">
    <citation type="submission" date="2020-06" db="EMBL/GenBank/DDBJ databases">
        <title>Schlegella sp. ID0723 isolated from air conditioner.</title>
        <authorList>
            <person name="Kim D.Y."/>
            <person name="Kim D.-U."/>
        </authorList>
    </citation>
    <scope>NUCLEOTIDE SEQUENCE [LARGE SCALE GENOMIC DNA]</scope>
    <source>
        <strain evidence="1 2">ID0723</strain>
    </source>
</reference>
<organism evidence="1 2">
    <name type="scientific">Piscinibacter koreensis</name>
    <dbReference type="NCBI Taxonomy" id="2742824"/>
    <lineage>
        <taxon>Bacteria</taxon>
        <taxon>Pseudomonadati</taxon>
        <taxon>Pseudomonadota</taxon>
        <taxon>Betaproteobacteria</taxon>
        <taxon>Burkholderiales</taxon>
        <taxon>Sphaerotilaceae</taxon>
        <taxon>Piscinibacter</taxon>
    </lineage>
</organism>
<comment type="caution">
    <text evidence="1">The sequence shown here is derived from an EMBL/GenBank/DDBJ whole genome shotgun (WGS) entry which is preliminary data.</text>
</comment>
<gene>
    <name evidence="1" type="ORF">HQN59_06255</name>
</gene>
<evidence type="ECO:0000313" key="2">
    <source>
        <dbReference type="Proteomes" id="UP000529637"/>
    </source>
</evidence>
<keyword evidence="2" id="KW-1185">Reference proteome</keyword>
<sequence>MFDFLQARPFVDATLGELRRSGRRWRGRLRLGAGDLPLAIEGPRRGPDAGALAAARDLPRVWAQQADAVARALAEHLAPYREAVLAGESEAPRTPLPSGSDPASIWASVELLSASVTLLDGQLMSEVALAVTWDEEHTLGARFHGAAFVELNGSIRPE</sequence>
<proteinExistence type="predicted"/>
<accession>A0A7Y6TVW2</accession>
<dbReference type="Proteomes" id="UP000529637">
    <property type="component" value="Unassembled WGS sequence"/>
</dbReference>
<dbReference type="AlphaFoldDB" id="A0A7Y6TVW2"/>
<protein>
    <recommendedName>
        <fullName evidence="3">DUF2262 domain-containing protein</fullName>
    </recommendedName>
</protein>